<keyword evidence="4" id="KW-1185">Reference proteome</keyword>
<dbReference type="InterPro" id="IPR023346">
    <property type="entry name" value="Lysozyme-like_dom_sf"/>
</dbReference>
<dbReference type="SUPFAM" id="SSF53955">
    <property type="entry name" value="Lysozyme-like"/>
    <property type="match status" value="1"/>
</dbReference>
<feature type="domain" description="Transglycosylase SLT" evidence="2">
    <location>
        <begin position="36"/>
        <end position="146"/>
    </location>
</feature>
<gene>
    <name evidence="3" type="ORF">CCH01_17770</name>
</gene>
<proteinExistence type="predicted"/>
<dbReference type="RefSeq" id="WP_079481481.1">
    <property type="nucleotide sequence ID" value="NZ_CBML010000006.1"/>
</dbReference>
<dbReference type="Gene3D" id="1.10.530.10">
    <property type="match status" value="1"/>
</dbReference>
<dbReference type="EMBL" id="LT799839">
    <property type="protein sequence ID" value="SLK19900.1"/>
    <property type="molecule type" value="Genomic_DNA"/>
</dbReference>
<dbReference type="PANTHER" id="PTHR37423:SF2">
    <property type="entry name" value="MEMBRANE-BOUND LYTIC MUREIN TRANSGLYCOSYLASE C"/>
    <property type="match status" value="1"/>
</dbReference>
<feature type="transmembrane region" description="Helical" evidence="1">
    <location>
        <begin position="6"/>
        <end position="24"/>
    </location>
</feature>
<evidence type="ECO:0000259" key="2">
    <source>
        <dbReference type="Pfam" id="PF01464"/>
    </source>
</evidence>
<keyword evidence="1" id="KW-1133">Transmembrane helix</keyword>
<keyword evidence="1" id="KW-0812">Transmembrane</keyword>
<dbReference type="STRING" id="1351755.CCH01_17770"/>
<name>A0A1U6JHV1_9CLOT</name>
<organism evidence="3 4">
    <name type="scientific">Clostridium chauvoei JF4335</name>
    <dbReference type="NCBI Taxonomy" id="1351755"/>
    <lineage>
        <taxon>Bacteria</taxon>
        <taxon>Bacillati</taxon>
        <taxon>Bacillota</taxon>
        <taxon>Clostridia</taxon>
        <taxon>Eubacteriales</taxon>
        <taxon>Clostridiaceae</taxon>
        <taxon>Clostridium</taxon>
    </lineage>
</organism>
<dbReference type="Pfam" id="PF01464">
    <property type="entry name" value="SLT"/>
    <property type="match status" value="1"/>
</dbReference>
<accession>A0A1U6JHV1</accession>
<sequence>MKFKRILIFLLTLIIGYFGLIFFMKQYVFPYKYTDYVEKYSEEYDLDPLLVLAVIKAESDFEEQAVSNRGAKGLMQVMDNTAEWACKEIGINYFMPNMLMDPELNIRLGCWYLHNLRDEFKDLDLIIAAYNGGSGNVNKWLNDDEYSKDGETLSYIPFKETKKYVDKVKTNYSVYKYLYGK</sequence>
<dbReference type="GeneID" id="66302095"/>
<keyword evidence="1" id="KW-0472">Membrane</keyword>
<dbReference type="InterPro" id="IPR008258">
    <property type="entry name" value="Transglycosylase_SLT_dom_1"/>
</dbReference>
<dbReference type="PANTHER" id="PTHR37423">
    <property type="entry name" value="SOLUBLE LYTIC MUREIN TRANSGLYCOSYLASE-RELATED"/>
    <property type="match status" value="1"/>
</dbReference>
<evidence type="ECO:0000256" key="1">
    <source>
        <dbReference type="SAM" id="Phobius"/>
    </source>
</evidence>
<evidence type="ECO:0000313" key="3">
    <source>
        <dbReference type="EMBL" id="SLK19900.1"/>
    </source>
</evidence>
<dbReference type="OrthoDB" id="9815002at2"/>
<dbReference type="CDD" id="cd16896">
    <property type="entry name" value="LT_Slt70-like"/>
    <property type="match status" value="1"/>
</dbReference>
<protein>
    <submittedName>
        <fullName evidence="3">Putative lytic murein transglycosylase</fullName>
    </submittedName>
</protein>
<reference evidence="4" key="1">
    <citation type="submission" date="2017-03" db="EMBL/GenBank/DDBJ databases">
        <authorList>
            <person name="Falquet L."/>
            <person name="Falquet L."/>
        </authorList>
    </citation>
    <scope>NUCLEOTIDE SEQUENCE [LARGE SCALE GENOMIC DNA]</scope>
</reference>
<evidence type="ECO:0000313" key="4">
    <source>
        <dbReference type="Proteomes" id="UP000190476"/>
    </source>
</evidence>
<dbReference type="Proteomes" id="UP000190476">
    <property type="component" value="Chromosome I"/>
</dbReference>
<dbReference type="AlphaFoldDB" id="A0A1U6JHV1"/>